<name>A0AAW1K2P7_POPJA</name>
<reference evidence="7 8" key="1">
    <citation type="journal article" date="2024" name="BMC Genomics">
        <title>De novo assembly and annotation of Popillia japonica's genome with initial clues to its potential as an invasive pest.</title>
        <authorList>
            <person name="Cucini C."/>
            <person name="Boschi S."/>
            <person name="Funari R."/>
            <person name="Cardaioli E."/>
            <person name="Iannotti N."/>
            <person name="Marturano G."/>
            <person name="Paoli F."/>
            <person name="Bruttini M."/>
            <person name="Carapelli A."/>
            <person name="Frati F."/>
            <person name="Nardi F."/>
        </authorList>
    </citation>
    <scope>NUCLEOTIDE SEQUENCE [LARGE SCALE GENOMIC DNA]</scope>
    <source>
        <strain evidence="7">DMR45628</strain>
    </source>
</reference>
<proteinExistence type="predicted"/>
<feature type="compositionally biased region" description="Basic and acidic residues" evidence="5">
    <location>
        <begin position="99"/>
        <end position="113"/>
    </location>
</feature>
<dbReference type="EMBL" id="JASPKY010000273">
    <property type="protein sequence ID" value="KAK9711784.1"/>
    <property type="molecule type" value="Genomic_DNA"/>
</dbReference>
<dbReference type="PANTHER" id="PTHR23340:SF0">
    <property type="entry name" value="SURP AND G-PATCH DOMAIN-CONTAINING PROTEIN 1 ISOFORM X1"/>
    <property type="match status" value="1"/>
</dbReference>
<evidence type="ECO:0000313" key="8">
    <source>
        <dbReference type="Proteomes" id="UP001458880"/>
    </source>
</evidence>
<gene>
    <name evidence="7" type="ORF">QE152_g25267</name>
</gene>
<keyword evidence="2" id="KW-0507">mRNA processing</keyword>
<keyword evidence="4" id="KW-0539">Nucleus</keyword>
<keyword evidence="3" id="KW-0508">mRNA splicing</keyword>
<dbReference type="Proteomes" id="UP001458880">
    <property type="component" value="Unassembled WGS sequence"/>
</dbReference>
<organism evidence="7 8">
    <name type="scientific">Popillia japonica</name>
    <name type="common">Japanese beetle</name>
    <dbReference type="NCBI Taxonomy" id="7064"/>
    <lineage>
        <taxon>Eukaryota</taxon>
        <taxon>Metazoa</taxon>
        <taxon>Ecdysozoa</taxon>
        <taxon>Arthropoda</taxon>
        <taxon>Hexapoda</taxon>
        <taxon>Insecta</taxon>
        <taxon>Pterygota</taxon>
        <taxon>Neoptera</taxon>
        <taxon>Endopterygota</taxon>
        <taxon>Coleoptera</taxon>
        <taxon>Polyphaga</taxon>
        <taxon>Scarabaeiformia</taxon>
        <taxon>Scarabaeidae</taxon>
        <taxon>Rutelinae</taxon>
        <taxon>Popillia</taxon>
    </lineage>
</organism>
<dbReference type="AlphaFoldDB" id="A0AAW1K2P7"/>
<protein>
    <submittedName>
        <fullName evidence="7">Surp module</fullName>
    </submittedName>
</protein>
<comment type="subcellular location">
    <subcellularLocation>
        <location evidence="1">Nucleus</location>
    </subcellularLocation>
</comment>
<dbReference type="PANTHER" id="PTHR23340">
    <property type="entry name" value="ARGININE/SERINE RICH SPLICING FACTOR SF4/14"/>
    <property type="match status" value="1"/>
</dbReference>
<feature type="compositionally biased region" description="Acidic residues" evidence="5">
    <location>
        <begin position="87"/>
        <end position="98"/>
    </location>
</feature>
<dbReference type="InterPro" id="IPR040169">
    <property type="entry name" value="SUGP1/2"/>
</dbReference>
<dbReference type="Gene3D" id="1.10.10.790">
    <property type="entry name" value="Surp module"/>
    <property type="match status" value="1"/>
</dbReference>
<feature type="domain" description="SURP motif" evidence="6">
    <location>
        <begin position="21"/>
        <end position="65"/>
    </location>
</feature>
<comment type="caution">
    <text evidence="7">The sequence shown here is derived from an EMBL/GenBank/DDBJ whole genome shotgun (WGS) entry which is preliminary data.</text>
</comment>
<dbReference type="GO" id="GO:0006397">
    <property type="term" value="P:mRNA processing"/>
    <property type="evidence" value="ECO:0007669"/>
    <property type="project" value="UniProtKB-KW"/>
</dbReference>
<dbReference type="SUPFAM" id="SSF109905">
    <property type="entry name" value="Surp module (SWAP domain)"/>
    <property type="match status" value="1"/>
</dbReference>
<dbReference type="InterPro" id="IPR035967">
    <property type="entry name" value="SWAP/Surp_sf"/>
</dbReference>
<dbReference type="GO" id="GO:0003723">
    <property type="term" value="F:RNA binding"/>
    <property type="evidence" value="ECO:0007669"/>
    <property type="project" value="InterPro"/>
</dbReference>
<keyword evidence="8" id="KW-1185">Reference proteome</keyword>
<feature type="region of interest" description="Disordered" evidence="5">
    <location>
        <begin position="78"/>
        <end position="141"/>
    </location>
</feature>
<evidence type="ECO:0000256" key="2">
    <source>
        <dbReference type="ARBA" id="ARBA00022664"/>
    </source>
</evidence>
<dbReference type="Pfam" id="PF01805">
    <property type="entry name" value="Surp"/>
    <property type="match status" value="1"/>
</dbReference>
<evidence type="ECO:0000256" key="5">
    <source>
        <dbReference type="SAM" id="MobiDB-lite"/>
    </source>
</evidence>
<dbReference type="GO" id="GO:0008380">
    <property type="term" value="P:RNA splicing"/>
    <property type="evidence" value="ECO:0007669"/>
    <property type="project" value="UniProtKB-KW"/>
</dbReference>
<dbReference type="GO" id="GO:0005654">
    <property type="term" value="C:nucleoplasm"/>
    <property type="evidence" value="ECO:0007669"/>
    <property type="project" value="TreeGrafter"/>
</dbReference>
<evidence type="ECO:0000256" key="4">
    <source>
        <dbReference type="ARBA" id="ARBA00023242"/>
    </source>
</evidence>
<evidence type="ECO:0000256" key="3">
    <source>
        <dbReference type="ARBA" id="ARBA00023187"/>
    </source>
</evidence>
<dbReference type="InterPro" id="IPR000061">
    <property type="entry name" value="Surp"/>
</dbReference>
<evidence type="ECO:0000259" key="6">
    <source>
        <dbReference type="Pfam" id="PF01805"/>
    </source>
</evidence>
<accession>A0AAW1K2P7</accession>
<evidence type="ECO:0000256" key="1">
    <source>
        <dbReference type="ARBA" id="ARBA00004123"/>
    </source>
</evidence>
<sequence>MVCEVFPPGTADYEAMASLGRMVAQCGRGIEDIVRQRKTQDPSLWFLFHKESAAYRQYEQLVEQFKMELVKADDQKKEENFYKPEDTYDPESVEDDDLDKCRNQQEEGRDERLFKRKRKSRWGDKDTSVPPPMLIVNTPPSSIPTASTGKIVNVSLINEDITQNSFDIFIKRIWLYNSCVQLNKS</sequence>
<evidence type="ECO:0000313" key="7">
    <source>
        <dbReference type="EMBL" id="KAK9711784.1"/>
    </source>
</evidence>